<comment type="caution">
    <text evidence="1">The sequence shown here is derived from an EMBL/GenBank/DDBJ whole genome shotgun (WGS) entry which is preliminary data.</text>
</comment>
<proteinExistence type="predicted"/>
<dbReference type="EMBL" id="LLXH01000032">
    <property type="protein sequence ID" value="PKC75065.1"/>
    <property type="molecule type" value="Genomic_DNA"/>
</dbReference>
<sequence>MKNLDLNNDAIDIDVNTASFENLKFVPDEKTPKKSVKATPIKIPVKVTAKSVPAKAVAKNDLMNLLRSVNFRKLLCEILQKEILSARKVTEIPEGLAEEEQEEDIREDNSMDIDIAHLKNTKDFLALSGKVNRIAIQYLVNTCANTSFIQRKTAKELGLDINKSITHNIFGALGSEAFYISYSVLHLLEFVLVLWRDYSTCSYSLSMTYYDKLKGRFWASNLKMMKLYCKTCKDYVNIRKEQQIPAVGKDANKIYDIYSNCKRKINSFVDSDWIVTEHNENE</sequence>
<evidence type="ECO:0000313" key="2">
    <source>
        <dbReference type="Proteomes" id="UP000232688"/>
    </source>
</evidence>
<protein>
    <submittedName>
        <fullName evidence="1">Uncharacterized protein</fullName>
    </submittedName>
</protein>
<dbReference type="Proteomes" id="UP000232688">
    <property type="component" value="Unassembled WGS sequence"/>
</dbReference>
<name>A0A2N0SHM9_9GLOM</name>
<reference evidence="1 2" key="2">
    <citation type="submission" date="2017-10" db="EMBL/GenBank/DDBJ databases">
        <title>Genome analyses suggest a sexual origin of heterokaryosis in a supposedly ancient asexual fungus.</title>
        <authorList>
            <person name="Corradi N."/>
            <person name="Sedzielewska K."/>
            <person name="Noel J."/>
            <person name="Charron P."/>
            <person name="Farinelli L."/>
            <person name="Marton T."/>
            <person name="Kruger M."/>
            <person name="Pelin A."/>
            <person name="Brachmann A."/>
            <person name="Corradi N."/>
        </authorList>
    </citation>
    <scope>NUCLEOTIDE SEQUENCE [LARGE SCALE GENOMIC DNA]</scope>
    <source>
        <strain evidence="1 2">A1</strain>
    </source>
</reference>
<evidence type="ECO:0000313" key="1">
    <source>
        <dbReference type="EMBL" id="PKC75065.1"/>
    </source>
</evidence>
<reference evidence="1 2" key="1">
    <citation type="submission" date="2017-10" db="EMBL/GenBank/DDBJ databases">
        <title>Extensive intraspecific genome diversity in a model arbuscular mycorrhizal fungus.</title>
        <authorList>
            <person name="Chen E.C.H."/>
            <person name="Morin E."/>
            <person name="Baudet D."/>
            <person name="Noel J."/>
            <person name="Ndikumana S."/>
            <person name="Charron P."/>
            <person name="St-Onge C."/>
            <person name="Giorgi J."/>
            <person name="Grigoriev I.V."/>
            <person name="Roux C."/>
            <person name="Martin F.M."/>
            <person name="Corradi N."/>
        </authorList>
    </citation>
    <scope>NUCLEOTIDE SEQUENCE [LARGE SCALE GENOMIC DNA]</scope>
    <source>
        <strain evidence="1 2">A1</strain>
    </source>
</reference>
<dbReference type="AlphaFoldDB" id="A0A2N0SHM9"/>
<accession>A0A2N0SHM9</accession>
<dbReference type="VEuPathDB" id="FungiDB:FUN_025176"/>
<organism evidence="1 2">
    <name type="scientific">Rhizophagus irregularis</name>
    <dbReference type="NCBI Taxonomy" id="588596"/>
    <lineage>
        <taxon>Eukaryota</taxon>
        <taxon>Fungi</taxon>
        <taxon>Fungi incertae sedis</taxon>
        <taxon>Mucoromycota</taxon>
        <taxon>Glomeromycotina</taxon>
        <taxon>Glomeromycetes</taxon>
        <taxon>Glomerales</taxon>
        <taxon>Glomeraceae</taxon>
        <taxon>Rhizophagus</taxon>
    </lineage>
</organism>
<gene>
    <name evidence="1" type="ORF">RhiirA1_449211</name>
</gene>
<dbReference type="VEuPathDB" id="FungiDB:RhiirA1_449211"/>